<accession>A0A8X7P1I0</accession>
<sequence>MGDEHPLMIPMLPNEHLESNTKASPYIIANPVNLSDGLTRICGLNLQEWPRFDHNRIFERAPRITVVEADMSGPSRREGHYSSPLMDYVDDGVSYLAPYHGRLGHTSSMYTGRVCPGITSYFDLLNEAAFGSSGRRENRSMAQSAPRTMI</sequence>
<reference evidence="1 2" key="1">
    <citation type="submission" date="2020-02" db="EMBL/GenBank/DDBJ databases">
        <authorList>
            <person name="Ma Q."/>
            <person name="Huang Y."/>
            <person name="Song X."/>
            <person name="Pei D."/>
        </authorList>
    </citation>
    <scope>NUCLEOTIDE SEQUENCE [LARGE SCALE GENOMIC DNA]</scope>
    <source>
        <strain evidence="1">Sxm20200214</strain>
        <tissue evidence="1">Leaf</tissue>
    </source>
</reference>
<gene>
    <name evidence="1" type="ORF">Bca52824_095580</name>
</gene>
<name>A0A8X7P1I0_BRACI</name>
<dbReference type="AlphaFoldDB" id="A0A8X7P1I0"/>
<evidence type="ECO:0000313" key="1">
    <source>
        <dbReference type="EMBL" id="KAG2242577.1"/>
    </source>
</evidence>
<dbReference type="Proteomes" id="UP000886595">
    <property type="component" value="Unassembled WGS sequence"/>
</dbReference>
<protein>
    <submittedName>
        <fullName evidence="1">Uncharacterized protein</fullName>
    </submittedName>
</protein>
<comment type="caution">
    <text evidence="1">The sequence shown here is derived from an EMBL/GenBank/DDBJ whole genome shotgun (WGS) entry which is preliminary data.</text>
</comment>
<organism evidence="1 2">
    <name type="scientific">Brassica carinata</name>
    <name type="common">Ethiopian mustard</name>
    <name type="synonym">Abyssinian cabbage</name>
    <dbReference type="NCBI Taxonomy" id="52824"/>
    <lineage>
        <taxon>Eukaryota</taxon>
        <taxon>Viridiplantae</taxon>
        <taxon>Streptophyta</taxon>
        <taxon>Embryophyta</taxon>
        <taxon>Tracheophyta</taxon>
        <taxon>Spermatophyta</taxon>
        <taxon>Magnoliopsida</taxon>
        <taxon>eudicotyledons</taxon>
        <taxon>Gunneridae</taxon>
        <taxon>Pentapetalae</taxon>
        <taxon>rosids</taxon>
        <taxon>malvids</taxon>
        <taxon>Brassicales</taxon>
        <taxon>Brassicaceae</taxon>
        <taxon>Brassiceae</taxon>
        <taxon>Brassica</taxon>
    </lineage>
</organism>
<evidence type="ECO:0000313" key="2">
    <source>
        <dbReference type="Proteomes" id="UP000886595"/>
    </source>
</evidence>
<keyword evidence="2" id="KW-1185">Reference proteome</keyword>
<dbReference type="EMBL" id="JAAMPC010000432">
    <property type="protein sequence ID" value="KAG2242577.1"/>
    <property type="molecule type" value="Genomic_DNA"/>
</dbReference>
<proteinExistence type="predicted"/>